<dbReference type="PANTHER" id="PTHR11138">
    <property type="entry name" value="METHIONYL-TRNA FORMYLTRANSFERASE"/>
    <property type="match status" value="1"/>
</dbReference>
<dbReference type="Proteomes" id="UP000217153">
    <property type="component" value="Chromosome"/>
</dbReference>
<dbReference type="SUPFAM" id="SSF53328">
    <property type="entry name" value="Formyltransferase"/>
    <property type="match status" value="1"/>
</dbReference>
<protein>
    <submittedName>
        <fullName evidence="2">Methionyl-tRNA formyltransferase</fullName>
    </submittedName>
</protein>
<organism evidence="2 3">
    <name type="scientific">Candidatus Nanopelagicus limnae</name>
    <dbReference type="NCBI Taxonomy" id="1884634"/>
    <lineage>
        <taxon>Bacteria</taxon>
        <taxon>Bacillati</taxon>
        <taxon>Actinomycetota</taxon>
        <taxon>Actinomycetes</taxon>
        <taxon>Candidatus Nanopelagicales</taxon>
        <taxon>Candidatus Nanopelagicaceae</taxon>
        <taxon>Candidatus Nanopelagicus</taxon>
    </lineage>
</organism>
<keyword evidence="3" id="KW-1185">Reference proteome</keyword>
<dbReference type="InterPro" id="IPR002376">
    <property type="entry name" value="Formyl_transf_N"/>
</dbReference>
<accession>A0A249JZD0</accession>
<evidence type="ECO:0000313" key="2">
    <source>
        <dbReference type="EMBL" id="ASY09908.1"/>
    </source>
</evidence>
<dbReference type="RefSeq" id="WP_095681215.1">
    <property type="nucleotide sequence ID" value="NZ_CP016768.2"/>
</dbReference>
<name>A0A249JZD0_9ACTN</name>
<feature type="domain" description="Formyl transferase N-terminal" evidence="1">
    <location>
        <begin position="76"/>
        <end position="165"/>
    </location>
</feature>
<proteinExistence type="predicted"/>
<dbReference type="AlphaFoldDB" id="A0A249JZD0"/>
<dbReference type="PANTHER" id="PTHR11138:SF5">
    <property type="entry name" value="METHIONYL-TRNA FORMYLTRANSFERASE, MITOCHONDRIAL"/>
    <property type="match status" value="1"/>
</dbReference>
<dbReference type="EMBL" id="CP016768">
    <property type="protein sequence ID" value="ASY09908.1"/>
    <property type="molecule type" value="Genomic_DNA"/>
</dbReference>
<dbReference type="GO" id="GO:0004479">
    <property type="term" value="F:methionyl-tRNA formyltransferase activity"/>
    <property type="evidence" value="ECO:0007669"/>
    <property type="project" value="TreeGrafter"/>
</dbReference>
<sequence length="261" mass="29410">MSKKKIALFINSRLGIKVLKYLHSQQNALIQFIVINEENKRSQEFLKELTNTLSNLDSVYTIVEYNDLDLEKLPEFEYGVSAMFGHIIEDKLIDKAKKDFVNLHPSLLPIGRGANPISWSVIDNKPQGVTIHKLTSKLDAGDIYVQAQVDFRIEANAAAIYVKLTESLLGLFVNFFQDWISGNLIASKQPELGVSSHRISDLESVRKIDAKEILTAEQFVRRIQALDFSNGTSAVFQDATGIEWSIRLSLEAKNKTWGVPD</sequence>
<dbReference type="KEGG" id="abam:B1s21122_06290"/>
<gene>
    <name evidence="2" type="ORF">B1s21122_06290</name>
</gene>
<keyword evidence="2" id="KW-0808">Transferase</keyword>
<evidence type="ECO:0000313" key="3">
    <source>
        <dbReference type="Proteomes" id="UP000217153"/>
    </source>
</evidence>
<dbReference type="Pfam" id="PF00551">
    <property type="entry name" value="Formyl_trans_N"/>
    <property type="match status" value="1"/>
</dbReference>
<evidence type="ECO:0000259" key="1">
    <source>
        <dbReference type="Pfam" id="PF00551"/>
    </source>
</evidence>
<reference evidence="3" key="1">
    <citation type="submission" date="2016-10" db="EMBL/GenBank/DDBJ databases">
        <title>High microdiversification within the ubiquitous acI lineage of Actinobacteria.</title>
        <authorList>
            <person name="Neuenschwander S.M."/>
            <person name="Salcher M."/>
            <person name="Ghai R."/>
            <person name="Pernthaler J."/>
        </authorList>
    </citation>
    <scope>NUCLEOTIDE SEQUENCE [LARGE SCALE GENOMIC DNA]</scope>
</reference>
<dbReference type="OrthoDB" id="9802815at2"/>
<dbReference type="InterPro" id="IPR036477">
    <property type="entry name" value="Formyl_transf_N_sf"/>
</dbReference>
<dbReference type="Gene3D" id="3.40.50.12230">
    <property type="match status" value="1"/>
</dbReference>